<dbReference type="GO" id="GO:0016020">
    <property type="term" value="C:membrane"/>
    <property type="evidence" value="ECO:0007669"/>
    <property type="project" value="UniProtKB-UniRule"/>
</dbReference>
<dbReference type="InterPro" id="IPR050330">
    <property type="entry name" value="Bact_OuterMem_StrucFunc"/>
</dbReference>
<keyword evidence="2" id="KW-1133">Transmembrane helix</keyword>
<accession>A0A5C8GBG8</accession>
<dbReference type="PROSITE" id="PS51123">
    <property type="entry name" value="OMPA_2"/>
    <property type="match status" value="1"/>
</dbReference>
<reference evidence="4 5" key="1">
    <citation type="journal article" date="1992" name="Lakartidningen">
        <title>[Penicillin V and not amoxicillin is the first choice preparation in acute otitis].</title>
        <authorList>
            <person name="Kamme C."/>
            <person name="Lundgren K."/>
            <person name="Prellner K."/>
        </authorList>
    </citation>
    <scope>NUCLEOTIDE SEQUENCE [LARGE SCALE GENOMIC DNA]</scope>
    <source>
        <strain evidence="4 5">PC2022III</strain>
    </source>
</reference>
<proteinExistence type="predicted"/>
<dbReference type="RefSeq" id="WP_147561249.1">
    <property type="nucleotide sequence ID" value="NZ_SAYK01000008.1"/>
</dbReference>
<evidence type="ECO:0000313" key="4">
    <source>
        <dbReference type="EMBL" id="TXJ59254.1"/>
    </source>
</evidence>
<gene>
    <name evidence="4" type="ORF">EPJ74_09035</name>
</gene>
<sequence length="380" mass="44142">MYFKDVFIKKLLLILFLFIISCSPNDNIEYREVISTNLYKTNKIQIVRVHFDFNKFNLGREFIEDSIIPSLETNKNIVKIYIEGHTDSKGKDWYNYRLGLQRALTVSNIIFTNRNLQNIVLKSFGYSNSIADNSTEEGRAINRRADIFIDLVEETFELQTNLIKVDSKNKFNIDLWILLIILLLILLIIIIIILIKLILSSFPAMLNIVQKIPMPEFLKKIIYNEWIKKLKEFLQEALKSTNPTKRGNIGEQLTALDKVVKRGWKMISPKNLPKDMNDKGHQGIDGIFEKDGKFIIVDSKYRTSELQDTKYGKQMSKDWIYNNLAKYCGVDEENDIYIKIYDALEGGEVKCMVAKISEGLNNIEYKLLDKNADYTGELCK</sequence>
<dbReference type="InterPro" id="IPR006665">
    <property type="entry name" value="OmpA-like"/>
</dbReference>
<dbReference type="PROSITE" id="PS51257">
    <property type="entry name" value="PROKAR_LIPOPROTEIN"/>
    <property type="match status" value="1"/>
</dbReference>
<organism evidence="4 5">
    <name type="scientific">Brachyspira aalborgi</name>
    <dbReference type="NCBI Taxonomy" id="29522"/>
    <lineage>
        <taxon>Bacteria</taxon>
        <taxon>Pseudomonadati</taxon>
        <taxon>Spirochaetota</taxon>
        <taxon>Spirochaetia</taxon>
        <taxon>Brachyspirales</taxon>
        <taxon>Brachyspiraceae</taxon>
        <taxon>Brachyspira</taxon>
    </lineage>
</organism>
<dbReference type="SUPFAM" id="SSF103088">
    <property type="entry name" value="OmpA-like"/>
    <property type="match status" value="1"/>
</dbReference>
<dbReference type="Pfam" id="PF00691">
    <property type="entry name" value="OmpA"/>
    <property type="match status" value="1"/>
</dbReference>
<evidence type="ECO:0000256" key="2">
    <source>
        <dbReference type="SAM" id="Phobius"/>
    </source>
</evidence>
<dbReference type="PANTHER" id="PTHR30329">
    <property type="entry name" value="STATOR ELEMENT OF FLAGELLAR MOTOR COMPLEX"/>
    <property type="match status" value="1"/>
</dbReference>
<dbReference type="AlphaFoldDB" id="A0A5C8GBG8"/>
<name>A0A5C8GBG8_9SPIR</name>
<evidence type="ECO:0000259" key="3">
    <source>
        <dbReference type="PROSITE" id="PS51123"/>
    </source>
</evidence>
<comment type="caution">
    <text evidence="4">The sequence shown here is derived from an EMBL/GenBank/DDBJ whole genome shotgun (WGS) entry which is preliminary data.</text>
</comment>
<dbReference type="CDD" id="cd07185">
    <property type="entry name" value="OmpA_C-like"/>
    <property type="match status" value="1"/>
</dbReference>
<dbReference type="InterPro" id="IPR036737">
    <property type="entry name" value="OmpA-like_sf"/>
</dbReference>
<dbReference type="Proteomes" id="UP000322188">
    <property type="component" value="Unassembled WGS sequence"/>
</dbReference>
<dbReference type="PANTHER" id="PTHR30329:SF21">
    <property type="entry name" value="LIPOPROTEIN YIAD-RELATED"/>
    <property type="match status" value="1"/>
</dbReference>
<keyword evidence="2" id="KW-0812">Transmembrane</keyword>
<feature type="transmembrane region" description="Helical" evidence="2">
    <location>
        <begin position="175"/>
        <end position="199"/>
    </location>
</feature>
<keyword evidence="1 2" id="KW-0472">Membrane</keyword>
<evidence type="ECO:0000256" key="1">
    <source>
        <dbReference type="PROSITE-ProRule" id="PRU00473"/>
    </source>
</evidence>
<evidence type="ECO:0000313" key="5">
    <source>
        <dbReference type="Proteomes" id="UP000322188"/>
    </source>
</evidence>
<dbReference type="GeneID" id="61067465"/>
<dbReference type="CDD" id="cd20741">
    <property type="entry name" value="PoNe_HINT_TF-like"/>
    <property type="match status" value="1"/>
</dbReference>
<feature type="domain" description="OmpA-like" evidence="3">
    <location>
        <begin position="38"/>
        <end position="153"/>
    </location>
</feature>
<protein>
    <submittedName>
        <fullName evidence="4">OmpA family protein</fullName>
    </submittedName>
</protein>
<dbReference type="EMBL" id="SAYK01000008">
    <property type="protein sequence ID" value="TXJ59254.1"/>
    <property type="molecule type" value="Genomic_DNA"/>
</dbReference>
<dbReference type="Gene3D" id="3.30.1330.60">
    <property type="entry name" value="OmpA-like domain"/>
    <property type="match status" value="1"/>
</dbReference>